<dbReference type="SUPFAM" id="SSF89623">
    <property type="entry name" value="Ribose/Galactose isomerase RpiB/AlsB"/>
    <property type="match status" value="1"/>
</dbReference>
<dbReference type="InterPro" id="IPR003500">
    <property type="entry name" value="RpiB_LacA_LacB"/>
</dbReference>
<proteinExistence type="inferred from homology"/>
<feature type="active site" description="Proton donor" evidence="3">
    <location>
        <position position="102"/>
    </location>
</feature>
<dbReference type="InterPro" id="IPR036569">
    <property type="entry name" value="RpiB_LacA_LacB_sf"/>
</dbReference>
<keyword evidence="6" id="KW-1185">Reference proteome</keyword>
<reference evidence="5 6" key="1">
    <citation type="submission" date="2018-08" db="EMBL/GenBank/DDBJ databases">
        <title>The draft genome squence of Brumimicrobium sp. N62.</title>
        <authorList>
            <person name="Du Z.-J."/>
            <person name="Luo H.-R."/>
        </authorList>
    </citation>
    <scope>NUCLEOTIDE SEQUENCE [LARGE SCALE GENOMIC DNA]</scope>
    <source>
        <strain evidence="5 6">N62</strain>
    </source>
</reference>
<dbReference type="GO" id="GO:0004751">
    <property type="term" value="F:ribose-5-phosphate isomerase activity"/>
    <property type="evidence" value="ECO:0007669"/>
    <property type="project" value="UniProtKB-EC"/>
</dbReference>
<feature type="binding site" evidence="4">
    <location>
        <begin position="70"/>
        <end position="74"/>
    </location>
    <ligand>
        <name>D-ribulose 5-phosphate</name>
        <dbReference type="ChEBI" id="CHEBI:58121"/>
    </ligand>
</feature>
<evidence type="ECO:0000256" key="2">
    <source>
        <dbReference type="ARBA" id="ARBA00023235"/>
    </source>
</evidence>
<accession>A0A3E1F231</accession>
<dbReference type="NCBIfam" id="TIGR00689">
    <property type="entry name" value="rpiB_lacA_lacB"/>
    <property type="match status" value="1"/>
</dbReference>
<feature type="binding site" evidence="4">
    <location>
        <position position="103"/>
    </location>
    <ligand>
        <name>D-ribulose 5-phosphate</name>
        <dbReference type="ChEBI" id="CHEBI:58121"/>
    </ligand>
</feature>
<dbReference type="NCBIfam" id="TIGR01120">
    <property type="entry name" value="rpiB"/>
    <property type="match status" value="1"/>
</dbReference>
<feature type="active site" description="Proton acceptor" evidence="3">
    <location>
        <position position="69"/>
    </location>
</feature>
<feature type="binding site" evidence="4">
    <location>
        <position position="136"/>
    </location>
    <ligand>
        <name>D-ribulose 5-phosphate</name>
        <dbReference type="ChEBI" id="CHEBI:58121"/>
    </ligand>
</feature>
<keyword evidence="2 5" id="KW-0413">Isomerase</keyword>
<dbReference type="OrthoDB" id="1778624at2"/>
<organism evidence="5 6">
    <name type="scientific">Brumimicrobium aurantiacum</name>
    <dbReference type="NCBI Taxonomy" id="1737063"/>
    <lineage>
        <taxon>Bacteria</taxon>
        <taxon>Pseudomonadati</taxon>
        <taxon>Bacteroidota</taxon>
        <taxon>Flavobacteriia</taxon>
        <taxon>Flavobacteriales</taxon>
        <taxon>Crocinitomicaceae</taxon>
        <taxon>Brumimicrobium</taxon>
    </lineage>
</organism>
<comment type="similarity">
    <text evidence="1">Belongs to the LacAB/RpiB family.</text>
</comment>
<dbReference type="Proteomes" id="UP000257127">
    <property type="component" value="Unassembled WGS sequence"/>
</dbReference>
<dbReference type="RefSeq" id="WP_116879711.1">
    <property type="nucleotide sequence ID" value="NZ_QURB01000001.1"/>
</dbReference>
<evidence type="ECO:0000313" key="6">
    <source>
        <dbReference type="Proteomes" id="UP000257127"/>
    </source>
</evidence>
<dbReference type="EMBL" id="QURB01000001">
    <property type="protein sequence ID" value="RFC55876.1"/>
    <property type="molecule type" value="Genomic_DNA"/>
</dbReference>
<dbReference type="Gene3D" id="3.40.1400.10">
    <property type="entry name" value="Sugar-phosphate isomerase, RpiB/LacA/LacB"/>
    <property type="match status" value="1"/>
</dbReference>
<dbReference type="Pfam" id="PF02502">
    <property type="entry name" value="LacAB_rpiB"/>
    <property type="match status" value="1"/>
</dbReference>
<dbReference type="InterPro" id="IPR004785">
    <property type="entry name" value="RpiB"/>
</dbReference>
<dbReference type="GO" id="GO:0019316">
    <property type="term" value="P:D-allose catabolic process"/>
    <property type="evidence" value="ECO:0007669"/>
    <property type="project" value="TreeGrafter"/>
</dbReference>
<protein>
    <submittedName>
        <fullName evidence="5">Ribose 5-phosphate isomerase B</fullName>
        <ecNumber evidence="5">5.3.1.6</ecNumber>
    </submittedName>
</protein>
<evidence type="ECO:0000256" key="1">
    <source>
        <dbReference type="ARBA" id="ARBA00008754"/>
    </source>
</evidence>
<sequence length="147" mass="16257">MAKNKIIPIGADHAGYQLKEAVIKHFKELGYEFKDYGTHSEESIDYPDYGHPVANHVQENDGTLGIVICGSGNGINMTVNKHQGIRSALVWNEELAELARQHNDANIIALPARFISTELGIKMVEKFLTTAFEGGRHQNRVNKIACG</sequence>
<evidence type="ECO:0000256" key="3">
    <source>
        <dbReference type="PIRSR" id="PIRSR005384-1"/>
    </source>
</evidence>
<feature type="binding site" evidence="4">
    <location>
        <position position="140"/>
    </location>
    <ligand>
        <name>D-ribulose 5-phosphate</name>
        <dbReference type="ChEBI" id="CHEBI:58121"/>
    </ligand>
</feature>
<evidence type="ECO:0000313" key="5">
    <source>
        <dbReference type="EMBL" id="RFC55876.1"/>
    </source>
</evidence>
<dbReference type="PANTHER" id="PTHR30345">
    <property type="entry name" value="RIBOSE-5-PHOSPHATE ISOMERASE B"/>
    <property type="match status" value="1"/>
</dbReference>
<feature type="binding site" evidence="4">
    <location>
        <position position="113"/>
    </location>
    <ligand>
        <name>D-ribulose 5-phosphate</name>
        <dbReference type="ChEBI" id="CHEBI:58121"/>
    </ligand>
</feature>
<dbReference type="NCBIfam" id="NF004051">
    <property type="entry name" value="PRK05571.1"/>
    <property type="match status" value="1"/>
</dbReference>
<feature type="binding site" evidence="4">
    <location>
        <begin position="12"/>
        <end position="13"/>
    </location>
    <ligand>
        <name>D-ribulose 5-phosphate</name>
        <dbReference type="ChEBI" id="CHEBI:58121"/>
    </ligand>
</feature>
<dbReference type="AlphaFoldDB" id="A0A3E1F231"/>
<gene>
    <name evidence="5" type="primary">rpiB</name>
    <name evidence="5" type="ORF">DXU93_02760</name>
</gene>
<dbReference type="PANTHER" id="PTHR30345:SF0">
    <property type="entry name" value="DNA DAMAGE-REPAIR_TOLERATION PROTEIN DRT102"/>
    <property type="match status" value="1"/>
</dbReference>
<dbReference type="GO" id="GO:0009052">
    <property type="term" value="P:pentose-phosphate shunt, non-oxidative branch"/>
    <property type="evidence" value="ECO:0007669"/>
    <property type="project" value="TreeGrafter"/>
</dbReference>
<name>A0A3E1F231_9FLAO</name>
<comment type="caution">
    <text evidence="5">The sequence shown here is derived from an EMBL/GenBank/DDBJ whole genome shotgun (WGS) entry which is preliminary data.</text>
</comment>
<dbReference type="EC" id="5.3.1.6" evidence="5"/>
<evidence type="ECO:0000256" key="4">
    <source>
        <dbReference type="PIRSR" id="PIRSR005384-2"/>
    </source>
</evidence>
<dbReference type="PIRSF" id="PIRSF005384">
    <property type="entry name" value="RpiB_LacA_B"/>
    <property type="match status" value="1"/>
</dbReference>